<dbReference type="RefSeq" id="WP_346785859.1">
    <property type="nucleotide sequence ID" value="NZ_JBDLBR010000005.1"/>
</dbReference>
<evidence type="ECO:0000313" key="5">
    <source>
        <dbReference type="Proteomes" id="UP001484535"/>
    </source>
</evidence>
<dbReference type="SUPFAM" id="SSF55729">
    <property type="entry name" value="Acyl-CoA N-acyltransferases (Nat)"/>
    <property type="match status" value="1"/>
</dbReference>
<evidence type="ECO:0000259" key="3">
    <source>
        <dbReference type="PROSITE" id="PS51186"/>
    </source>
</evidence>
<dbReference type="Pfam" id="PF00583">
    <property type="entry name" value="Acetyltransf_1"/>
    <property type="match status" value="1"/>
</dbReference>
<dbReference type="PANTHER" id="PTHR43877">
    <property type="entry name" value="AMINOALKYLPHOSPHONATE N-ACETYLTRANSFERASE-RELATED-RELATED"/>
    <property type="match status" value="1"/>
</dbReference>
<dbReference type="CDD" id="cd04301">
    <property type="entry name" value="NAT_SF"/>
    <property type="match status" value="1"/>
</dbReference>
<evidence type="ECO:0000256" key="2">
    <source>
        <dbReference type="ARBA" id="ARBA00023315"/>
    </source>
</evidence>
<dbReference type="InterPro" id="IPR050832">
    <property type="entry name" value="Bact_Acetyltransf"/>
</dbReference>
<feature type="domain" description="N-acetyltransferase" evidence="3">
    <location>
        <begin position="4"/>
        <end position="176"/>
    </location>
</feature>
<proteinExistence type="predicted"/>
<dbReference type="Gene3D" id="3.40.630.30">
    <property type="match status" value="1"/>
</dbReference>
<keyword evidence="2" id="KW-0012">Acyltransferase</keyword>
<reference evidence="4 5" key="1">
    <citation type="submission" date="2024-05" db="EMBL/GenBank/DDBJ databases">
        <authorList>
            <person name="Park S."/>
        </authorList>
    </citation>
    <scope>NUCLEOTIDE SEQUENCE [LARGE SCALE GENOMIC DNA]</scope>
    <source>
        <strain evidence="4 5">DGU5</strain>
    </source>
</reference>
<dbReference type="Proteomes" id="UP001484535">
    <property type="component" value="Unassembled WGS sequence"/>
</dbReference>
<gene>
    <name evidence="4" type="ORF">ABDJ38_14580</name>
</gene>
<protein>
    <submittedName>
        <fullName evidence="4">GNAT family N-acetyltransferase</fullName>
    </submittedName>
</protein>
<keyword evidence="5" id="KW-1185">Reference proteome</keyword>
<organism evidence="4 5">
    <name type="scientific">Aurantiacibacter flavus</name>
    <dbReference type="NCBI Taxonomy" id="3145232"/>
    <lineage>
        <taxon>Bacteria</taxon>
        <taxon>Pseudomonadati</taxon>
        <taxon>Pseudomonadota</taxon>
        <taxon>Alphaproteobacteria</taxon>
        <taxon>Sphingomonadales</taxon>
        <taxon>Erythrobacteraceae</taxon>
        <taxon>Aurantiacibacter</taxon>
    </lineage>
</organism>
<name>A0ABV0D0M8_9SPHN</name>
<dbReference type="InterPro" id="IPR016181">
    <property type="entry name" value="Acyl_CoA_acyltransferase"/>
</dbReference>
<evidence type="ECO:0000313" key="4">
    <source>
        <dbReference type="EMBL" id="MEN7538406.1"/>
    </source>
</evidence>
<accession>A0ABV0D0M8</accession>
<sequence length="184" mass="20471">MTQVVLRPATLDDVENLSKLGRDSFCAAFAHLYRPEDLNAFLEQCYAPAAVAEEVSDDVHRHRLAVDPASGALLGYVKIRVPSYYSEYSDAANPMALCQLYTDSDYTGMGIGATMMDWAMDEARAGGHDAVQLSVYSENYGAQRFYARYGFAKIADIYFDVGDQRDEEFLYELRLDTPTARSAG</sequence>
<dbReference type="PANTHER" id="PTHR43877:SF1">
    <property type="entry name" value="ACETYLTRANSFERASE"/>
    <property type="match status" value="1"/>
</dbReference>
<keyword evidence="1" id="KW-0808">Transferase</keyword>
<dbReference type="EMBL" id="JBDLBR010000005">
    <property type="protein sequence ID" value="MEN7538406.1"/>
    <property type="molecule type" value="Genomic_DNA"/>
</dbReference>
<comment type="caution">
    <text evidence="4">The sequence shown here is derived from an EMBL/GenBank/DDBJ whole genome shotgun (WGS) entry which is preliminary data.</text>
</comment>
<dbReference type="InterPro" id="IPR000182">
    <property type="entry name" value="GNAT_dom"/>
</dbReference>
<dbReference type="PROSITE" id="PS51186">
    <property type="entry name" value="GNAT"/>
    <property type="match status" value="1"/>
</dbReference>
<evidence type="ECO:0000256" key="1">
    <source>
        <dbReference type="ARBA" id="ARBA00022679"/>
    </source>
</evidence>